<keyword evidence="9" id="KW-0284">Flavonoid biosynthesis</keyword>
<evidence type="ECO:0000256" key="1">
    <source>
        <dbReference type="ARBA" id="ARBA00001961"/>
    </source>
</evidence>
<comment type="similarity">
    <text evidence="3 10">Belongs to the iron/ascorbate-dependent oxidoreductase family.</text>
</comment>
<sequence>MNSVQLVASSIQEEDQLPSEFIRPENEQPRLTTFQGEQVQVPVLDFSTGDTEKLVELVVDASSKWGLFQIVNHGIPSEVIGNLQSAGKQFFDRPQEEKEAYATDPESKCVEGYGCRMKNGWVDHMFNKIWPPSAIDYRFWPTNPPQYRNAAEEYAKHLHEVENKLLRCLSVGAGLAAEDLKTAIGGEELTYNMKINYYPPCPHPDLVLGVPAHTDLCAITILVPNEVQGLQVFQDENWYDVAYIPDALIIHIGDQIEIVSNGKYKAVFHRSVVNKEKTRMSWPVFMEPPPHLEIGPHPNLVSDQNPPKYKTKKFSDYVYCKLNNLPQ</sequence>
<evidence type="ECO:0000256" key="5">
    <source>
        <dbReference type="ARBA" id="ARBA00022896"/>
    </source>
</evidence>
<evidence type="ECO:0000256" key="6">
    <source>
        <dbReference type="ARBA" id="ARBA00022964"/>
    </source>
</evidence>
<name>A0AAW2WCU7_9LAMI</name>
<proteinExistence type="inferred from homology"/>
<dbReference type="SUPFAM" id="SSF51197">
    <property type="entry name" value="Clavaminate synthase-like"/>
    <property type="match status" value="1"/>
</dbReference>
<evidence type="ECO:0000256" key="2">
    <source>
        <dbReference type="ARBA" id="ARBA00001962"/>
    </source>
</evidence>
<dbReference type="FunFam" id="2.60.120.330:FF:000009">
    <property type="entry name" value="Flavonol synthase"/>
    <property type="match status" value="1"/>
</dbReference>
<accession>A0AAW2WCU7</accession>
<dbReference type="InterPro" id="IPR027443">
    <property type="entry name" value="IPNS-like_sf"/>
</dbReference>
<keyword evidence="7 10" id="KW-0560">Oxidoreductase</keyword>
<feature type="domain" description="Fe2OG dioxygenase" evidence="11">
    <location>
        <begin position="188"/>
        <end position="288"/>
    </location>
</feature>
<dbReference type="GO" id="GO:0009813">
    <property type="term" value="P:flavonoid biosynthetic process"/>
    <property type="evidence" value="ECO:0007669"/>
    <property type="project" value="UniProtKB-KW"/>
</dbReference>
<dbReference type="GO" id="GO:0016706">
    <property type="term" value="F:2-oxoglutarate-dependent dioxygenase activity"/>
    <property type="evidence" value="ECO:0007669"/>
    <property type="project" value="UniProtKB-ARBA"/>
</dbReference>
<evidence type="ECO:0000256" key="7">
    <source>
        <dbReference type="ARBA" id="ARBA00023002"/>
    </source>
</evidence>
<evidence type="ECO:0000313" key="12">
    <source>
        <dbReference type="EMBL" id="KAL0438062.1"/>
    </source>
</evidence>
<dbReference type="Pfam" id="PF03171">
    <property type="entry name" value="2OG-FeII_Oxy"/>
    <property type="match status" value="1"/>
</dbReference>
<keyword evidence="5" id="KW-0847">Vitamin C</keyword>
<dbReference type="GO" id="GO:0009805">
    <property type="term" value="P:coumarin biosynthetic process"/>
    <property type="evidence" value="ECO:0007669"/>
    <property type="project" value="UniProtKB-ARBA"/>
</dbReference>
<comment type="caution">
    <text evidence="12">The sequence shown here is derived from an EMBL/GenBank/DDBJ whole genome shotgun (WGS) entry which is preliminary data.</text>
</comment>
<gene>
    <name evidence="12" type="ORF">Slati_2289200</name>
</gene>
<comment type="cofactor">
    <cofactor evidence="2">
        <name>Fe cation</name>
        <dbReference type="ChEBI" id="CHEBI:24875"/>
    </cofactor>
</comment>
<dbReference type="PANTHER" id="PTHR47991">
    <property type="entry name" value="OXOGLUTARATE/IRON-DEPENDENT DIOXYGENASE"/>
    <property type="match status" value="1"/>
</dbReference>
<evidence type="ECO:0000256" key="9">
    <source>
        <dbReference type="ARBA" id="ARBA00023241"/>
    </source>
</evidence>
<dbReference type="GO" id="GO:0002238">
    <property type="term" value="P:response to molecule of fungal origin"/>
    <property type="evidence" value="ECO:0007669"/>
    <property type="project" value="UniProtKB-ARBA"/>
</dbReference>
<evidence type="ECO:0000256" key="4">
    <source>
        <dbReference type="ARBA" id="ARBA00022723"/>
    </source>
</evidence>
<dbReference type="Pfam" id="PF14226">
    <property type="entry name" value="DIOX_N"/>
    <property type="match status" value="1"/>
</dbReference>
<dbReference type="InterPro" id="IPR050295">
    <property type="entry name" value="Plant_2OG-oxidoreductases"/>
</dbReference>
<keyword evidence="6" id="KW-0223">Dioxygenase</keyword>
<keyword evidence="8 10" id="KW-0408">Iron</keyword>
<dbReference type="GO" id="GO:0031418">
    <property type="term" value="F:L-ascorbic acid binding"/>
    <property type="evidence" value="ECO:0007669"/>
    <property type="project" value="UniProtKB-KW"/>
</dbReference>
<organism evidence="12">
    <name type="scientific">Sesamum latifolium</name>
    <dbReference type="NCBI Taxonomy" id="2727402"/>
    <lineage>
        <taxon>Eukaryota</taxon>
        <taxon>Viridiplantae</taxon>
        <taxon>Streptophyta</taxon>
        <taxon>Embryophyta</taxon>
        <taxon>Tracheophyta</taxon>
        <taxon>Spermatophyta</taxon>
        <taxon>Magnoliopsida</taxon>
        <taxon>eudicotyledons</taxon>
        <taxon>Gunneridae</taxon>
        <taxon>Pentapetalae</taxon>
        <taxon>asterids</taxon>
        <taxon>lamiids</taxon>
        <taxon>Lamiales</taxon>
        <taxon>Pedaliaceae</taxon>
        <taxon>Sesamum</taxon>
    </lineage>
</organism>
<evidence type="ECO:0000256" key="10">
    <source>
        <dbReference type="RuleBase" id="RU003682"/>
    </source>
</evidence>
<protein>
    <submittedName>
        <fullName evidence="12">Flavonol synthase/flavanone 3-hydroxylase</fullName>
    </submittedName>
</protein>
<keyword evidence="4 10" id="KW-0479">Metal-binding</keyword>
<dbReference type="GO" id="GO:0046148">
    <property type="term" value="P:pigment biosynthetic process"/>
    <property type="evidence" value="ECO:0007669"/>
    <property type="project" value="UniProtKB-ARBA"/>
</dbReference>
<reference evidence="12" key="2">
    <citation type="journal article" date="2024" name="Plant">
        <title>Genomic evolution and insights into agronomic trait innovations of Sesamum species.</title>
        <authorList>
            <person name="Miao H."/>
            <person name="Wang L."/>
            <person name="Qu L."/>
            <person name="Liu H."/>
            <person name="Sun Y."/>
            <person name="Le M."/>
            <person name="Wang Q."/>
            <person name="Wei S."/>
            <person name="Zheng Y."/>
            <person name="Lin W."/>
            <person name="Duan Y."/>
            <person name="Cao H."/>
            <person name="Xiong S."/>
            <person name="Wang X."/>
            <person name="Wei L."/>
            <person name="Li C."/>
            <person name="Ma Q."/>
            <person name="Ju M."/>
            <person name="Zhao R."/>
            <person name="Li G."/>
            <person name="Mu C."/>
            <person name="Tian Q."/>
            <person name="Mei H."/>
            <person name="Zhang T."/>
            <person name="Gao T."/>
            <person name="Zhang H."/>
        </authorList>
    </citation>
    <scope>NUCLEOTIDE SEQUENCE</scope>
    <source>
        <strain evidence="12">KEN1</strain>
    </source>
</reference>
<evidence type="ECO:0000256" key="3">
    <source>
        <dbReference type="ARBA" id="ARBA00008056"/>
    </source>
</evidence>
<dbReference type="Gene3D" id="2.60.120.330">
    <property type="entry name" value="B-lactam Antibiotic, Isopenicillin N Synthase, Chain"/>
    <property type="match status" value="1"/>
</dbReference>
<evidence type="ECO:0000256" key="8">
    <source>
        <dbReference type="ARBA" id="ARBA00023004"/>
    </source>
</evidence>
<dbReference type="InterPro" id="IPR026992">
    <property type="entry name" value="DIOX_N"/>
</dbReference>
<dbReference type="GO" id="GO:0046872">
    <property type="term" value="F:metal ion binding"/>
    <property type="evidence" value="ECO:0007669"/>
    <property type="project" value="UniProtKB-KW"/>
</dbReference>
<comment type="cofactor">
    <cofactor evidence="1">
        <name>L-ascorbate</name>
        <dbReference type="ChEBI" id="CHEBI:38290"/>
    </cofactor>
</comment>
<evidence type="ECO:0000259" key="11">
    <source>
        <dbReference type="PROSITE" id="PS51471"/>
    </source>
</evidence>
<dbReference type="EMBL" id="JACGWN010000008">
    <property type="protein sequence ID" value="KAL0438062.1"/>
    <property type="molecule type" value="Genomic_DNA"/>
</dbReference>
<reference evidence="12" key="1">
    <citation type="submission" date="2020-06" db="EMBL/GenBank/DDBJ databases">
        <authorList>
            <person name="Li T."/>
            <person name="Hu X."/>
            <person name="Zhang T."/>
            <person name="Song X."/>
            <person name="Zhang H."/>
            <person name="Dai N."/>
            <person name="Sheng W."/>
            <person name="Hou X."/>
            <person name="Wei L."/>
        </authorList>
    </citation>
    <scope>NUCLEOTIDE SEQUENCE</scope>
    <source>
        <strain evidence="12">KEN1</strain>
        <tissue evidence="12">Leaf</tissue>
    </source>
</reference>
<dbReference type="AlphaFoldDB" id="A0AAW2WCU7"/>
<dbReference type="InterPro" id="IPR044861">
    <property type="entry name" value="IPNS-like_FE2OG_OXY"/>
</dbReference>
<dbReference type="PROSITE" id="PS51471">
    <property type="entry name" value="FE2OG_OXY"/>
    <property type="match status" value="1"/>
</dbReference>
<dbReference type="InterPro" id="IPR005123">
    <property type="entry name" value="Oxoglu/Fe-dep_dioxygenase_dom"/>
</dbReference>